<dbReference type="CDD" id="cd10317">
    <property type="entry name" value="RGL4_C"/>
    <property type="match status" value="1"/>
</dbReference>
<dbReference type="Proteomes" id="UP000222788">
    <property type="component" value="Unassembled WGS sequence"/>
</dbReference>
<evidence type="ECO:0000313" key="19">
    <source>
        <dbReference type="Proteomes" id="UP000222788"/>
    </source>
</evidence>
<dbReference type="STRING" id="1035309.A0A2C5WUF2"/>
<evidence type="ECO:0000256" key="13">
    <source>
        <dbReference type="SAM" id="MobiDB-lite"/>
    </source>
</evidence>
<evidence type="ECO:0000256" key="2">
    <source>
        <dbReference type="ARBA" id="ARBA00004613"/>
    </source>
</evidence>
<sequence>MKASMILQAFGATTLFASTASAAFGFTKSGSNYVVDAGSQDTFAITVAGNNCDVKSIKYRGTELQSPSRGTHIGSGLGSATVTAETVKGSKANYVKVTCTTDTLIHYIIVKEGEANMYMGTHITAVPSIGEMRYIARLNAKVLPKEYPFGDASDTSGNTETIEGSDVFLVNGQTRSKFYSSERYMDTDSYCAYGEGSDAMHVCFVPLQMETCLGGPFFRDINSNKADSSTINLSFYMNSGHLPTEKARLGLNGPYVLSFTNTNIPKKTDFDASFFGELDIKGFVPDSGRGQVSGKATGVAAPFQPVVHWFNDAAQYWAKPGSDGTFVSPAMKPGDYTMVLYQTEYKVATSQVTVTAGKTASKSIASTYKAPETSLFKIGEFDGQPFELLNGDKFLRMHPSDKRMGAWDAPEFMVGTSKASDFPMAIFKTVNTPTISFNLKSDPGAATLRISTTVSSNGGRPQAVVNNWSAAAPAAPVKIDSRGVTRGAYRGFGEQYDIAIPAGKLVAGSNKISISALSGSTSDAPFLNPSFVVDAIELFVGQPPAAAKRARNADPNTNQRMVPSHRAMRY</sequence>
<evidence type="ECO:0000256" key="7">
    <source>
        <dbReference type="ARBA" id="ARBA00023157"/>
    </source>
</evidence>
<keyword evidence="11" id="KW-0624">Polysaccharide degradation</keyword>
<evidence type="ECO:0000256" key="4">
    <source>
        <dbReference type="ARBA" id="ARBA00012437"/>
    </source>
</evidence>
<dbReference type="EC" id="4.2.2.23" evidence="4"/>
<dbReference type="SUPFAM" id="SSF74650">
    <property type="entry name" value="Galactose mutarotase-like"/>
    <property type="match status" value="1"/>
</dbReference>
<dbReference type="CDD" id="cd10316">
    <property type="entry name" value="RGL4_M"/>
    <property type="match status" value="1"/>
</dbReference>
<feature type="domain" description="Rhamnogalacturonase B N-terminal" evidence="15">
    <location>
        <begin position="24"/>
        <end position="282"/>
    </location>
</feature>
<dbReference type="GO" id="GO:0005576">
    <property type="term" value="C:extracellular region"/>
    <property type="evidence" value="ECO:0007669"/>
    <property type="project" value="UniProtKB-SubCell"/>
</dbReference>
<keyword evidence="10" id="KW-0961">Cell wall biogenesis/degradation</keyword>
<evidence type="ECO:0000313" key="18">
    <source>
        <dbReference type="EMBL" id="PHH49340.1"/>
    </source>
</evidence>
<organism evidence="18 19">
    <name type="scientific">Ceratocystis fimbriata CBS 114723</name>
    <dbReference type="NCBI Taxonomy" id="1035309"/>
    <lineage>
        <taxon>Eukaryota</taxon>
        <taxon>Fungi</taxon>
        <taxon>Dikarya</taxon>
        <taxon>Ascomycota</taxon>
        <taxon>Pezizomycotina</taxon>
        <taxon>Sordariomycetes</taxon>
        <taxon>Hypocreomycetidae</taxon>
        <taxon>Microascales</taxon>
        <taxon>Ceratocystidaceae</taxon>
        <taxon>Ceratocystis</taxon>
    </lineage>
</organism>
<dbReference type="PIRSF" id="PIRSF011794">
    <property type="entry name" value="Rhamnogalacturonase_B"/>
    <property type="match status" value="1"/>
</dbReference>
<evidence type="ECO:0000256" key="3">
    <source>
        <dbReference type="ARBA" id="ARBA00010418"/>
    </source>
</evidence>
<keyword evidence="9" id="KW-0119">Carbohydrate metabolism</keyword>
<feature type="chain" id="PRO_5013333329" description="rhamnogalacturonan endolyase" evidence="14">
    <location>
        <begin position="23"/>
        <end position="570"/>
    </location>
</feature>
<feature type="region of interest" description="Disordered" evidence="13">
    <location>
        <begin position="547"/>
        <end position="570"/>
    </location>
</feature>
<keyword evidence="8" id="KW-0456">Lyase</keyword>
<dbReference type="InterPro" id="IPR008979">
    <property type="entry name" value="Galactose-bd-like_sf"/>
</dbReference>
<dbReference type="PANTHER" id="PTHR36574:SF1">
    <property type="entry name" value="RHAMNOGALACTURONATE LYASE-RELATED"/>
    <property type="match status" value="1"/>
</dbReference>
<evidence type="ECO:0000259" key="17">
    <source>
        <dbReference type="Pfam" id="PF14686"/>
    </source>
</evidence>
<dbReference type="InterPro" id="IPR011013">
    <property type="entry name" value="Gal_mutarotase_sf_dom"/>
</dbReference>
<feature type="disulfide bond" evidence="12">
    <location>
        <begin position="191"/>
        <end position="203"/>
    </location>
</feature>
<dbReference type="InterPro" id="IPR016590">
    <property type="entry name" value="Rhamnogalacturonase_B"/>
</dbReference>
<evidence type="ECO:0000256" key="11">
    <source>
        <dbReference type="ARBA" id="ARBA00023326"/>
    </source>
</evidence>
<dbReference type="GO" id="GO:0045490">
    <property type="term" value="P:pectin catabolic process"/>
    <property type="evidence" value="ECO:0007669"/>
    <property type="project" value="TreeGrafter"/>
</dbReference>
<comment type="subcellular location">
    <subcellularLocation>
        <location evidence="2">Secreted</location>
    </subcellularLocation>
</comment>
<gene>
    <name evidence="18" type="primary">asd-1</name>
    <name evidence="18" type="ORF">CFIMG_006995RA</name>
</gene>
<dbReference type="Gene3D" id="2.60.40.1120">
    <property type="entry name" value="Carboxypeptidase-like, regulatory domain"/>
    <property type="match status" value="1"/>
</dbReference>
<feature type="domain" description="Rhamnogalacturonan lyase" evidence="16">
    <location>
        <begin position="375"/>
        <end position="538"/>
    </location>
</feature>
<evidence type="ECO:0000256" key="10">
    <source>
        <dbReference type="ARBA" id="ARBA00023316"/>
    </source>
</evidence>
<evidence type="ECO:0000256" key="14">
    <source>
        <dbReference type="SAM" id="SignalP"/>
    </source>
</evidence>
<dbReference type="Pfam" id="PF14686">
    <property type="entry name" value="fn3_3"/>
    <property type="match status" value="1"/>
</dbReference>
<evidence type="ECO:0000256" key="8">
    <source>
        <dbReference type="ARBA" id="ARBA00023239"/>
    </source>
</evidence>
<keyword evidence="7 12" id="KW-1015">Disulfide bond</keyword>
<reference evidence="18 19" key="1">
    <citation type="journal article" date="2013" name="Fungal Biol.">
        <title>Analysis of microsatellite markers in the genome of the plant pathogen Ceratocystis fimbriata.</title>
        <authorList>
            <person name="Simpson M.C."/>
            <person name="Wilken P.M."/>
            <person name="Coetzee M.P."/>
            <person name="Wingfield M.J."/>
            <person name="Wingfield B.D."/>
        </authorList>
    </citation>
    <scope>NUCLEOTIDE SEQUENCE [LARGE SCALE GENOMIC DNA]</scope>
    <source>
        <strain evidence="18 19">CBS 114723</strain>
    </source>
</reference>
<reference evidence="18 19" key="2">
    <citation type="journal article" date="2013" name="IMA Fungus">
        <title>IMA Genome-F 1: Ceratocystis fimbriata: Draft nuclear genome sequence for the plant pathogen, Ceratocystis fimbriata.</title>
        <authorList>
            <person name="Wilken P.M."/>
            <person name="Steenkamp E.T."/>
            <person name="Wingfield M.J."/>
            <person name="de Beer Z.W."/>
            <person name="Wingfield B.D."/>
        </authorList>
    </citation>
    <scope>NUCLEOTIDE SEQUENCE [LARGE SCALE GENOMIC DNA]</scope>
    <source>
        <strain evidence="18 19">CBS 114723</strain>
    </source>
</reference>
<evidence type="ECO:0000256" key="12">
    <source>
        <dbReference type="PIRSR" id="PIRSR011794-1"/>
    </source>
</evidence>
<dbReference type="Pfam" id="PF14683">
    <property type="entry name" value="CBM-like"/>
    <property type="match status" value="1"/>
</dbReference>
<dbReference type="GO" id="GO:0102210">
    <property type="term" value="F:rhamnogalacturonan endolyase activity"/>
    <property type="evidence" value="ECO:0007669"/>
    <property type="project" value="UniProtKB-EC"/>
</dbReference>
<dbReference type="InterPro" id="IPR015364">
    <property type="entry name" value="RhgB_N"/>
</dbReference>
<evidence type="ECO:0000259" key="16">
    <source>
        <dbReference type="Pfam" id="PF14683"/>
    </source>
</evidence>
<dbReference type="InterPro" id="IPR013784">
    <property type="entry name" value="Carb-bd-like_fold"/>
</dbReference>
<dbReference type="InterPro" id="IPR014718">
    <property type="entry name" value="GH-type_carb-bd"/>
</dbReference>
<proteinExistence type="inferred from homology"/>
<evidence type="ECO:0000259" key="15">
    <source>
        <dbReference type="Pfam" id="PF09284"/>
    </source>
</evidence>
<comment type="catalytic activity">
    <reaction evidence="1">
        <text>Endotype eliminative cleavage of L-alpha-rhamnopyranosyl-(1-&gt;4)-alpha-D-galactopyranosyluronic acid bonds of rhamnogalacturonan I domains in ramified hairy regions of pectin leaving L-rhamnopyranose at the reducing end and 4-deoxy-4,5-unsaturated D-galactopyranosyluronic acid at the non-reducing end.</text>
        <dbReference type="EC" id="4.2.2.23"/>
    </reaction>
</comment>
<dbReference type="EMBL" id="APWK03000217">
    <property type="protein sequence ID" value="PHH49340.1"/>
    <property type="molecule type" value="Genomic_DNA"/>
</dbReference>
<dbReference type="Gene3D" id="2.70.98.10">
    <property type="match status" value="1"/>
</dbReference>
<name>A0A2C5WUF2_9PEZI</name>
<feature type="domain" description="Rhamnogalacturonan lyase" evidence="17">
    <location>
        <begin position="289"/>
        <end position="361"/>
    </location>
</feature>
<accession>A0A2C5WUF2</accession>
<dbReference type="Pfam" id="PF09284">
    <property type="entry name" value="RhgB_N"/>
    <property type="match status" value="1"/>
</dbReference>
<feature type="signal peptide" evidence="14">
    <location>
        <begin position="1"/>
        <end position="22"/>
    </location>
</feature>
<comment type="caution">
    <text evidence="18">The sequence shown here is derived from an EMBL/GenBank/DDBJ whole genome shotgun (WGS) entry which is preliminary data.</text>
</comment>
<dbReference type="SUPFAM" id="SSF49785">
    <property type="entry name" value="Galactose-binding domain-like"/>
    <property type="match status" value="1"/>
</dbReference>
<feature type="disulfide bond" evidence="12">
    <location>
        <begin position="52"/>
        <end position="99"/>
    </location>
</feature>
<comment type="similarity">
    <text evidence="3">Belongs to the polysaccharide lyase 4 family.</text>
</comment>
<dbReference type="GO" id="GO:0030246">
    <property type="term" value="F:carbohydrate binding"/>
    <property type="evidence" value="ECO:0007669"/>
    <property type="project" value="InterPro"/>
</dbReference>
<dbReference type="GO" id="GO:0071555">
    <property type="term" value="P:cell wall organization"/>
    <property type="evidence" value="ECO:0007669"/>
    <property type="project" value="UniProtKB-KW"/>
</dbReference>
<dbReference type="OrthoDB" id="114708at2759"/>
<dbReference type="SUPFAM" id="SSF49452">
    <property type="entry name" value="Starch-binding domain-like"/>
    <property type="match status" value="1"/>
</dbReference>
<dbReference type="Gene3D" id="2.60.120.260">
    <property type="entry name" value="Galactose-binding domain-like"/>
    <property type="match status" value="1"/>
</dbReference>
<dbReference type="InterPro" id="IPR029413">
    <property type="entry name" value="RG-lyase_II"/>
</dbReference>
<keyword evidence="19" id="KW-1185">Reference proteome</keyword>
<dbReference type="AlphaFoldDB" id="A0A2C5WUF2"/>
<evidence type="ECO:0000256" key="9">
    <source>
        <dbReference type="ARBA" id="ARBA00023277"/>
    </source>
</evidence>
<evidence type="ECO:0000256" key="5">
    <source>
        <dbReference type="ARBA" id="ARBA00022525"/>
    </source>
</evidence>
<evidence type="ECO:0000256" key="1">
    <source>
        <dbReference type="ARBA" id="ARBA00001324"/>
    </source>
</evidence>
<protein>
    <recommendedName>
        <fullName evidence="4">rhamnogalacturonan endolyase</fullName>
        <ecNumber evidence="4">4.2.2.23</ecNumber>
    </recommendedName>
</protein>
<keyword evidence="5" id="KW-0964">Secreted</keyword>
<dbReference type="PANTHER" id="PTHR36574">
    <property type="entry name" value="RHAMNOGALACTURONATE LYASE-RELATED"/>
    <property type="match status" value="1"/>
</dbReference>
<evidence type="ECO:0000256" key="6">
    <source>
        <dbReference type="ARBA" id="ARBA00022729"/>
    </source>
</evidence>
<keyword evidence="6 14" id="KW-0732">Signal</keyword>
<dbReference type="InterPro" id="IPR029411">
    <property type="entry name" value="RG-lyase_III"/>
</dbReference>